<accession>A0AAD1ZUQ1</accession>
<evidence type="ECO:0000313" key="2">
    <source>
        <dbReference type="EMBL" id="CAI9774666.1"/>
    </source>
</evidence>
<organism evidence="2 3">
    <name type="scientific">Fraxinus pennsylvanica</name>
    <dbReference type="NCBI Taxonomy" id="56036"/>
    <lineage>
        <taxon>Eukaryota</taxon>
        <taxon>Viridiplantae</taxon>
        <taxon>Streptophyta</taxon>
        <taxon>Embryophyta</taxon>
        <taxon>Tracheophyta</taxon>
        <taxon>Spermatophyta</taxon>
        <taxon>Magnoliopsida</taxon>
        <taxon>eudicotyledons</taxon>
        <taxon>Gunneridae</taxon>
        <taxon>Pentapetalae</taxon>
        <taxon>asterids</taxon>
        <taxon>lamiids</taxon>
        <taxon>Lamiales</taxon>
        <taxon>Oleaceae</taxon>
        <taxon>Oleeae</taxon>
        <taxon>Fraxinus</taxon>
    </lineage>
</organism>
<name>A0AAD1ZUQ1_9LAMI</name>
<dbReference type="Proteomes" id="UP000834106">
    <property type="component" value="Chromosome 13"/>
</dbReference>
<proteinExistence type="predicted"/>
<reference evidence="2" key="1">
    <citation type="submission" date="2023-05" db="EMBL/GenBank/DDBJ databases">
        <authorList>
            <person name="Huff M."/>
        </authorList>
    </citation>
    <scope>NUCLEOTIDE SEQUENCE</scope>
</reference>
<dbReference type="EMBL" id="OU503048">
    <property type="protein sequence ID" value="CAI9774666.1"/>
    <property type="molecule type" value="Genomic_DNA"/>
</dbReference>
<protein>
    <recommendedName>
        <fullName evidence="1">Reverse transcriptase zinc-binding domain-containing protein</fullName>
    </recommendedName>
</protein>
<evidence type="ECO:0000259" key="1">
    <source>
        <dbReference type="Pfam" id="PF13966"/>
    </source>
</evidence>
<dbReference type="InterPro" id="IPR026960">
    <property type="entry name" value="RVT-Znf"/>
</dbReference>
<keyword evidence="3" id="KW-1185">Reference proteome</keyword>
<dbReference type="AlphaFoldDB" id="A0AAD1ZUQ1"/>
<gene>
    <name evidence="2" type="ORF">FPE_LOCUS22096</name>
</gene>
<feature type="domain" description="Reverse transcriptase zinc-binding" evidence="1">
    <location>
        <begin position="2"/>
        <end position="78"/>
    </location>
</feature>
<dbReference type="Pfam" id="PF13966">
    <property type="entry name" value="zf-RVT"/>
    <property type="match status" value="1"/>
</dbReference>
<evidence type="ECO:0000313" key="3">
    <source>
        <dbReference type="Proteomes" id="UP000834106"/>
    </source>
</evidence>
<sequence>MLRIKAPDVHWAQWVWNKAIPKRVSVAMWKALSGSLSVDSSIRKVGIAIASKCNCCLVGHDKNTDHVLSTGDFADEVWKKLSHYLGLQWRSKQGWWERVQLWCARAKRSTQLGCLLGMLPCLITWRLWVRRCRARMEGKNETVQEVVTSIKFWLQQMAYSIKKVRALSSHDARILSDLDIPCVMPRQRQTRMITWRRPRAGRVKLNVDGCSFGNPNPSGRGGVIRDEFGKVRGGY</sequence>